<dbReference type="Proteomes" id="UP000741863">
    <property type="component" value="Unassembled WGS sequence"/>
</dbReference>
<protein>
    <submittedName>
        <fullName evidence="3">Ribosomal protein L14E/L6E/L27E</fullName>
    </submittedName>
</protein>
<dbReference type="CDD" id="cd06088">
    <property type="entry name" value="KOW_RPL14"/>
    <property type="match status" value="1"/>
</dbReference>
<keyword evidence="1 3" id="KW-0689">Ribosomal protein</keyword>
<sequence length="100" mass="11323">MDETAYHLGEVVCALKGKDAGNHYIVVSILDVHFVRVADGDGRRFQTAKKKNIRHLRKMGYIASEVKKSLEQTDSVTNAKIRHGLIQYCREKPVIIKEGE</sequence>
<dbReference type="RefSeq" id="WP_204699454.1">
    <property type="nucleotide sequence ID" value="NZ_JAFBEC010000015.1"/>
</dbReference>
<evidence type="ECO:0000313" key="3">
    <source>
        <dbReference type="EMBL" id="MBM7634645.1"/>
    </source>
</evidence>
<keyword evidence="2" id="KW-0687">Ribonucleoprotein</keyword>
<reference evidence="3 4" key="1">
    <citation type="submission" date="2021-01" db="EMBL/GenBank/DDBJ databases">
        <title>Genomic Encyclopedia of Type Strains, Phase IV (KMG-IV): sequencing the most valuable type-strain genomes for metagenomic binning, comparative biology and taxonomic classification.</title>
        <authorList>
            <person name="Goeker M."/>
        </authorList>
    </citation>
    <scope>NUCLEOTIDE SEQUENCE [LARGE SCALE GENOMIC DNA]</scope>
    <source>
        <strain evidence="3 4">DSM 25540</strain>
    </source>
</reference>
<proteinExistence type="predicted"/>
<keyword evidence="4" id="KW-1185">Reference proteome</keyword>
<dbReference type="EMBL" id="JAFBEC010000015">
    <property type="protein sequence ID" value="MBM7634645.1"/>
    <property type="molecule type" value="Genomic_DNA"/>
</dbReference>
<dbReference type="SUPFAM" id="SSF50104">
    <property type="entry name" value="Translation proteins SH3-like domain"/>
    <property type="match status" value="1"/>
</dbReference>
<name>A0ABS2PHY4_9BACL</name>
<dbReference type="InterPro" id="IPR008991">
    <property type="entry name" value="Translation_prot_SH3-like_sf"/>
</dbReference>
<dbReference type="InterPro" id="IPR041985">
    <property type="entry name" value="Ribosomal_eL14_KOW"/>
</dbReference>
<accession>A0ABS2PHY4</accession>
<gene>
    <name evidence="3" type="ORF">JOD17_003768</name>
</gene>
<evidence type="ECO:0000313" key="4">
    <source>
        <dbReference type="Proteomes" id="UP000741863"/>
    </source>
</evidence>
<evidence type="ECO:0000256" key="1">
    <source>
        <dbReference type="ARBA" id="ARBA00022980"/>
    </source>
</evidence>
<comment type="caution">
    <text evidence="3">The sequence shown here is derived from an EMBL/GenBank/DDBJ whole genome shotgun (WGS) entry which is preliminary data.</text>
</comment>
<evidence type="ECO:0000256" key="2">
    <source>
        <dbReference type="ARBA" id="ARBA00023274"/>
    </source>
</evidence>
<dbReference type="GO" id="GO:0005840">
    <property type="term" value="C:ribosome"/>
    <property type="evidence" value="ECO:0007669"/>
    <property type="project" value="UniProtKB-KW"/>
</dbReference>
<organism evidence="3 4">
    <name type="scientific">Geomicrobium sediminis</name>
    <dbReference type="NCBI Taxonomy" id="1347788"/>
    <lineage>
        <taxon>Bacteria</taxon>
        <taxon>Bacillati</taxon>
        <taxon>Bacillota</taxon>
        <taxon>Bacilli</taxon>
        <taxon>Bacillales</taxon>
        <taxon>Geomicrobium</taxon>
    </lineage>
</organism>